<evidence type="ECO:0000256" key="1">
    <source>
        <dbReference type="SAM" id="Coils"/>
    </source>
</evidence>
<dbReference type="PANTHER" id="PTHR34714">
    <property type="entry name" value="EGF-LIKE DOMAIN-CONTAINING PROTEIN"/>
    <property type="match status" value="1"/>
</dbReference>
<reference evidence="3" key="1">
    <citation type="journal article" date="2019" name="Int. J. Syst. Evol. Microbiol.">
        <title>The Global Catalogue of Microorganisms (GCM) 10K type strain sequencing project: providing services to taxonomists for standard genome sequencing and annotation.</title>
        <authorList>
            <consortium name="The Broad Institute Genomics Platform"/>
            <consortium name="The Broad Institute Genome Sequencing Center for Infectious Disease"/>
            <person name="Wu L."/>
            <person name="Ma J."/>
        </authorList>
    </citation>
    <scope>NUCLEOTIDE SEQUENCE [LARGE SCALE GENOMIC DNA]</scope>
    <source>
        <strain evidence="3">LMG 29894</strain>
    </source>
</reference>
<dbReference type="RefSeq" id="WP_378167035.1">
    <property type="nucleotide sequence ID" value="NZ_JBHSBU010000001.1"/>
</dbReference>
<dbReference type="PANTHER" id="PTHR34714:SF2">
    <property type="entry name" value="EGF-LIKE DOMAIN-CONTAINING PROTEIN"/>
    <property type="match status" value="1"/>
</dbReference>
<evidence type="ECO:0008006" key="4">
    <source>
        <dbReference type="Google" id="ProtNLM"/>
    </source>
</evidence>
<feature type="coiled-coil region" evidence="1">
    <location>
        <begin position="540"/>
        <end position="567"/>
    </location>
</feature>
<organism evidence="2 3">
    <name type="scientific">Chitinimonas lacunae</name>
    <dbReference type="NCBI Taxonomy" id="1963018"/>
    <lineage>
        <taxon>Bacteria</taxon>
        <taxon>Pseudomonadati</taxon>
        <taxon>Pseudomonadota</taxon>
        <taxon>Betaproteobacteria</taxon>
        <taxon>Neisseriales</taxon>
        <taxon>Chitinibacteraceae</taxon>
        <taxon>Chitinimonas</taxon>
    </lineage>
</organism>
<gene>
    <name evidence="2" type="ORF">ACFOW7_18225</name>
</gene>
<name>A0ABV8MV79_9NEIS</name>
<keyword evidence="1" id="KW-0175">Coiled coil</keyword>
<dbReference type="EMBL" id="JBHSBU010000001">
    <property type="protein sequence ID" value="MFC4161279.1"/>
    <property type="molecule type" value="Genomic_DNA"/>
</dbReference>
<evidence type="ECO:0000313" key="2">
    <source>
        <dbReference type="EMBL" id="MFC4161279.1"/>
    </source>
</evidence>
<accession>A0ABV8MV79</accession>
<feature type="coiled-coil region" evidence="1">
    <location>
        <begin position="296"/>
        <end position="323"/>
    </location>
</feature>
<sequence>MSRLERLPVRLADHYGPATLQAWQLPLPAAEDPTSSQYWRLALSWDELAQQYQQQPDAPFVLICDALSLDADIVLNRPYLVFARSITVSDAARVILDRTSGAEGGLTLFAQEVVNRADGQPRALRLCRIETVTDEPVESTSDFLPEPSAAAVGCKWTAGAFERIELNTIDPAHLSPDTPLYSALTTQFQIATLLSSEQPELSLAQLRWISALGLISPDTRELAAQAAAMAIELSAARAVPDGAVLVPPLDQALYSSAAGTLTDLLRSRQRNWEAISAMQTDDARWAQAALEALGDRDSQLDLAKKLEKQSSEARQQALAARQLAAQLVVETQAQIRLREIDFQLGIKRWQEEQIGREIFGLVTGAFQLLAQIPALMSAGPLLPALSAAQAAGSAAGSLVINTPPAGGSTGLSPEEREKRQNALIEGLKSGFEGGQKVVDAALNISRIIANAEAMEAASEQLYRHIDSSVEQSMSNFELSGLDQVTGGAQAWEILSHTIEDAFDNLGGGVLLSVPGGSAYRLEFRKLIAYGKSLSEARLAMIRATAQLVELKLRRQAAEQAQAAAQQSVSRHQQIGARRERLAQQAFSKVLDAKRAVYLAMEAYRRAYLYFTLADESATPPLPRLTDPLERFEAAVIGLSSRLLLAQTLSKPPQTMDEVEIVLDDAALLASLQERGEVSWTLPSDHPAFHGFGRVRLQRVRAFLEGVVKPGEIAVQIRTAGHYRDRRLDGTLREFVGEPLSKQFVYQADTRRIRFDGDIARRYENDYFTPTPFTTWTLRFVRQDGQALDLTQVKQLIVKFYGEASSLTRH</sequence>
<evidence type="ECO:0000313" key="3">
    <source>
        <dbReference type="Proteomes" id="UP001595791"/>
    </source>
</evidence>
<protein>
    <recommendedName>
        <fullName evidence="4">Tc toxin complex TcA C-terminal TcB-binding domain-containing protein</fullName>
    </recommendedName>
</protein>
<keyword evidence="3" id="KW-1185">Reference proteome</keyword>
<proteinExistence type="predicted"/>
<dbReference type="Proteomes" id="UP001595791">
    <property type="component" value="Unassembled WGS sequence"/>
</dbReference>
<comment type="caution">
    <text evidence="2">The sequence shown here is derived from an EMBL/GenBank/DDBJ whole genome shotgun (WGS) entry which is preliminary data.</text>
</comment>